<comment type="subcellular location">
    <subcellularLocation>
        <location evidence="1">Cell membrane</location>
    </subcellularLocation>
</comment>
<evidence type="ECO:0000256" key="5">
    <source>
        <dbReference type="ARBA" id="ARBA00023136"/>
    </source>
</evidence>
<dbReference type="InterPro" id="IPR001173">
    <property type="entry name" value="Glyco_trans_2-like"/>
</dbReference>
<dbReference type="NCBIfam" id="TIGR04283">
    <property type="entry name" value="glyco_like_mftF"/>
    <property type="match status" value="1"/>
</dbReference>
<dbReference type="GO" id="GO:0016757">
    <property type="term" value="F:glycosyltransferase activity"/>
    <property type="evidence" value="ECO:0007669"/>
    <property type="project" value="UniProtKB-KW"/>
</dbReference>
<comment type="caution">
    <text evidence="7">The sequence shown here is derived from an EMBL/GenBank/DDBJ whole genome shotgun (WGS) entry which is preliminary data.</text>
</comment>
<dbReference type="InterPro" id="IPR018641">
    <property type="entry name" value="Trfase_1_rSAM/seldom-assoc"/>
</dbReference>
<evidence type="ECO:0000313" key="8">
    <source>
        <dbReference type="Proteomes" id="UP001347796"/>
    </source>
</evidence>
<gene>
    <name evidence="7" type="ORF">SNE40_014121</name>
</gene>
<dbReference type="PANTHER" id="PTHR43646">
    <property type="entry name" value="GLYCOSYLTRANSFERASE"/>
    <property type="match status" value="1"/>
</dbReference>
<keyword evidence="8" id="KW-1185">Reference proteome</keyword>
<keyword evidence="2" id="KW-1003">Cell membrane</keyword>
<evidence type="ECO:0000256" key="3">
    <source>
        <dbReference type="ARBA" id="ARBA00022676"/>
    </source>
</evidence>
<dbReference type="Pfam" id="PF00535">
    <property type="entry name" value="Glycos_transf_2"/>
    <property type="match status" value="1"/>
</dbReference>
<reference evidence="7 8" key="1">
    <citation type="submission" date="2024-01" db="EMBL/GenBank/DDBJ databases">
        <title>The genome of the rayed Mediterranean limpet Patella caerulea (Linnaeus, 1758).</title>
        <authorList>
            <person name="Anh-Thu Weber A."/>
            <person name="Halstead-Nussloch G."/>
        </authorList>
    </citation>
    <scope>NUCLEOTIDE SEQUENCE [LARGE SCALE GENOMIC DNA]</scope>
    <source>
        <strain evidence="7">AATW-2023a</strain>
        <tissue evidence="7">Whole specimen</tissue>
    </source>
</reference>
<name>A0AAN8JHE8_PATCE</name>
<dbReference type="Pfam" id="PF09837">
    <property type="entry name" value="DUF2064"/>
    <property type="match status" value="1"/>
</dbReference>
<dbReference type="EMBL" id="JAZGQO010000010">
    <property type="protein sequence ID" value="KAK6175728.1"/>
    <property type="molecule type" value="Genomic_DNA"/>
</dbReference>
<dbReference type="InterPro" id="IPR029044">
    <property type="entry name" value="Nucleotide-diphossugar_trans"/>
</dbReference>
<sequence>MTKLCQGRNDISVCVHYHGGEQCQIEYWLKRRCTSLPLSWKKQTEGTLGDRIINAAEYHFGNGDECVVLIGSDIPGIDKNIVADVINTLSSGTAHVVIGRAYDGGYYLIGLSRQCRPLLDKIFVGIDWGTDKVFQQQKEILSNLGINLHILPKVLKDVDEAGDLLVFEKETAISSRQLIYPTCSIIIPVLNEERSIQKTLNGILHRCGDPSLIEEIILSDGGSTDSTLLIAKRIAKLTTIPIHIVHSFPGRGFQLNSGAKLAKGSFLLFLHADTTLPDNFFQLAKSCLMIPGNYLAAFSFQLDLLTEEYKSKQKEFSWWFLCQLRFIAYCTNIRSAKLELPYGDQAFTMRKSTFDSIGGFDDVYLLEDVLMVKKCKKLGHVATLPKNIETSSRRWEKWGGFMVTFWNIFIMTAYHCRVSPDTLAIWYYGEKMKTFMNKKTKKNV</sequence>
<evidence type="ECO:0000256" key="4">
    <source>
        <dbReference type="ARBA" id="ARBA00022679"/>
    </source>
</evidence>
<dbReference type="GO" id="GO:0005886">
    <property type="term" value="C:plasma membrane"/>
    <property type="evidence" value="ECO:0007669"/>
    <property type="project" value="UniProtKB-SubCell"/>
</dbReference>
<keyword evidence="4" id="KW-0808">Transferase</keyword>
<protein>
    <recommendedName>
        <fullName evidence="6">Glycosyltransferase 2-like domain-containing protein</fullName>
    </recommendedName>
</protein>
<evidence type="ECO:0000259" key="6">
    <source>
        <dbReference type="Pfam" id="PF00535"/>
    </source>
</evidence>
<dbReference type="InterPro" id="IPR026461">
    <property type="entry name" value="Trfase_2_rSAM/seldom_assoc"/>
</dbReference>
<dbReference type="CDD" id="cd02522">
    <property type="entry name" value="GT_2_like_a"/>
    <property type="match status" value="1"/>
</dbReference>
<keyword evidence="3" id="KW-0328">Glycosyltransferase</keyword>
<evidence type="ECO:0000313" key="7">
    <source>
        <dbReference type="EMBL" id="KAK6175728.1"/>
    </source>
</evidence>
<accession>A0AAN8JHE8</accession>
<evidence type="ECO:0000256" key="1">
    <source>
        <dbReference type="ARBA" id="ARBA00004236"/>
    </source>
</evidence>
<organism evidence="7 8">
    <name type="scientific">Patella caerulea</name>
    <name type="common">Rayed Mediterranean limpet</name>
    <dbReference type="NCBI Taxonomy" id="87958"/>
    <lineage>
        <taxon>Eukaryota</taxon>
        <taxon>Metazoa</taxon>
        <taxon>Spiralia</taxon>
        <taxon>Lophotrochozoa</taxon>
        <taxon>Mollusca</taxon>
        <taxon>Gastropoda</taxon>
        <taxon>Patellogastropoda</taxon>
        <taxon>Patelloidea</taxon>
        <taxon>Patellidae</taxon>
        <taxon>Patella</taxon>
    </lineage>
</organism>
<dbReference type="Proteomes" id="UP001347796">
    <property type="component" value="Unassembled WGS sequence"/>
</dbReference>
<proteinExistence type="predicted"/>
<evidence type="ECO:0000256" key="2">
    <source>
        <dbReference type="ARBA" id="ARBA00022475"/>
    </source>
</evidence>
<keyword evidence="5" id="KW-0472">Membrane</keyword>
<feature type="domain" description="Glycosyltransferase 2-like" evidence="6">
    <location>
        <begin position="184"/>
        <end position="282"/>
    </location>
</feature>
<dbReference type="AlphaFoldDB" id="A0AAN8JHE8"/>
<dbReference type="SUPFAM" id="SSF53448">
    <property type="entry name" value="Nucleotide-diphospho-sugar transferases"/>
    <property type="match status" value="2"/>
</dbReference>
<dbReference type="PANTHER" id="PTHR43646:SF2">
    <property type="entry name" value="GLYCOSYLTRANSFERASE 2-LIKE DOMAIN-CONTAINING PROTEIN"/>
    <property type="match status" value="1"/>
</dbReference>
<dbReference type="Gene3D" id="3.90.550.10">
    <property type="entry name" value="Spore Coat Polysaccharide Biosynthesis Protein SpsA, Chain A"/>
    <property type="match status" value="2"/>
</dbReference>